<reference evidence="2" key="1">
    <citation type="submission" date="2020-02" db="EMBL/GenBank/DDBJ databases">
        <authorList>
            <person name="Meier V. D."/>
        </authorList>
    </citation>
    <scope>NUCLEOTIDE SEQUENCE</scope>
    <source>
        <strain evidence="2">AVDCRST_MAG08</strain>
    </source>
</reference>
<name>A0A6J4JYD6_9PROT</name>
<feature type="compositionally biased region" description="Basic residues" evidence="1">
    <location>
        <begin position="110"/>
        <end position="124"/>
    </location>
</feature>
<feature type="non-terminal residue" evidence="2">
    <location>
        <position position="160"/>
    </location>
</feature>
<feature type="compositionally biased region" description="Basic residues" evidence="1">
    <location>
        <begin position="55"/>
        <end position="70"/>
    </location>
</feature>
<feature type="non-terminal residue" evidence="2">
    <location>
        <position position="1"/>
    </location>
</feature>
<feature type="compositionally biased region" description="Low complexity" evidence="1">
    <location>
        <begin position="146"/>
        <end position="160"/>
    </location>
</feature>
<feature type="region of interest" description="Disordered" evidence="1">
    <location>
        <begin position="1"/>
        <end position="30"/>
    </location>
</feature>
<evidence type="ECO:0000256" key="1">
    <source>
        <dbReference type="SAM" id="MobiDB-lite"/>
    </source>
</evidence>
<feature type="region of interest" description="Disordered" evidence="1">
    <location>
        <begin position="55"/>
        <end position="160"/>
    </location>
</feature>
<feature type="compositionally biased region" description="Basic and acidic residues" evidence="1">
    <location>
        <begin position="91"/>
        <end position="109"/>
    </location>
</feature>
<evidence type="ECO:0000313" key="2">
    <source>
        <dbReference type="EMBL" id="CAA9290689.1"/>
    </source>
</evidence>
<dbReference type="EMBL" id="CADCTG010000371">
    <property type="protein sequence ID" value="CAA9290689.1"/>
    <property type="molecule type" value="Genomic_DNA"/>
</dbReference>
<protein>
    <submittedName>
        <fullName evidence="2">Uncharacterized protein CC_2099</fullName>
    </submittedName>
</protein>
<sequence>ADIAAARRTGRHAAQGTRRDDRGGGVLGRRAGVRGAVGGARRLRLLPRRCRGLHARRAARAARHPRRGAGRRAAQLRTPRRAVGRGRAGPPRRDLGPRRNRGGRPERQPLRPRGRTRLPRRRRPGGAQRHLADRQRRPRSQHAAVRRGTPAAAGRRAGGL</sequence>
<dbReference type="AlphaFoldDB" id="A0A6J4JYD6"/>
<organism evidence="2">
    <name type="scientific">uncultured Acetobacteraceae bacterium</name>
    <dbReference type="NCBI Taxonomy" id="169975"/>
    <lineage>
        <taxon>Bacteria</taxon>
        <taxon>Pseudomonadati</taxon>
        <taxon>Pseudomonadota</taxon>
        <taxon>Alphaproteobacteria</taxon>
        <taxon>Acetobacterales</taxon>
        <taxon>Acetobacteraceae</taxon>
        <taxon>environmental samples</taxon>
    </lineage>
</organism>
<proteinExistence type="predicted"/>
<gene>
    <name evidence="2" type="ORF">AVDCRST_MAG08-4595</name>
</gene>
<accession>A0A6J4JYD6</accession>